<evidence type="ECO:0000256" key="4">
    <source>
        <dbReference type="ARBA" id="ARBA00023163"/>
    </source>
</evidence>
<accession>A0ABS3AFD2</accession>
<dbReference type="Gene3D" id="1.10.1740.10">
    <property type="match status" value="1"/>
</dbReference>
<reference evidence="7 8" key="1">
    <citation type="journal article" date="2021" name="Int. J. Syst. Evol. Microbiol.">
        <title>Pseudomonas piscium sp. nov., Pseudomonas pisciculturae sp. nov., Pseudomonas mucoides sp. nov. and Pseudomonas neuropathica sp. nov. isolated from rainbow trout.</title>
        <authorList>
            <person name="Duman M."/>
            <person name="Mulet M."/>
            <person name="Altun S."/>
            <person name="Saticioglu I.B."/>
            <person name="Gomila M."/>
            <person name="Lalucat J."/>
            <person name="Garcia-Valdes E."/>
        </authorList>
    </citation>
    <scope>NUCLEOTIDE SEQUENCE [LARGE SCALE GENOMIC DNA]</scope>
    <source>
        <strain evidence="7 8">LMG 28632</strain>
    </source>
</reference>
<evidence type="ECO:0000259" key="6">
    <source>
        <dbReference type="Pfam" id="PF08281"/>
    </source>
</evidence>
<dbReference type="InterPro" id="IPR007627">
    <property type="entry name" value="RNA_pol_sigma70_r2"/>
</dbReference>
<dbReference type="InterPro" id="IPR013324">
    <property type="entry name" value="RNA_pol_sigma_r3/r4-like"/>
</dbReference>
<comment type="caution">
    <text evidence="7">The sequence shown here is derived from an EMBL/GenBank/DDBJ whole genome shotgun (WGS) entry which is preliminary data.</text>
</comment>
<proteinExistence type="inferred from homology"/>
<dbReference type="Proteomes" id="UP000772591">
    <property type="component" value="Unassembled WGS sequence"/>
</dbReference>
<dbReference type="InterPro" id="IPR013249">
    <property type="entry name" value="RNA_pol_sigma70_r4_t2"/>
</dbReference>
<dbReference type="CDD" id="cd06171">
    <property type="entry name" value="Sigma70_r4"/>
    <property type="match status" value="1"/>
</dbReference>
<evidence type="ECO:0000256" key="3">
    <source>
        <dbReference type="ARBA" id="ARBA00023082"/>
    </source>
</evidence>
<dbReference type="EMBL" id="JADEVO010000010">
    <property type="protein sequence ID" value="MBN3965546.1"/>
    <property type="molecule type" value="Genomic_DNA"/>
</dbReference>
<protein>
    <submittedName>
        <fullName evidence="7">Sigma-70 family RNA polymerase sigma factor</fullName>
    </submittedName>
</protein>
<dbReference type="SUPFAM" id="SSF88659">
    <property type="entry name" value="Sigma3 and sigma4 domains of RNA polymerase sigma factors"/>
    <property type="match status" value="1"/>
</dbReference>
<keyword evidence="2" id="KW-0805">Transcription regulation</keyword>
<gene>
    <name evidence="7" type="ORF">IMW75_09650</name>
</gene>
<dbReference type="Gene3D" id="1.10.10.10">
    <property type="entry name" value="Winged helix-like DNA-binding domain superfamily/Winged helix DNA-binding domain"/>
    <property type="match status" value="1"/>
</dbReference>
<sequence>MAFGQQTQHLLTENHRGQALRLQGVCLFARLHARSQQWLSTVSLPEPLFDYEAHLAACGRGDRQALRDLYVQESSRLLGVAKRLVRDTALAEDIVHDAFLKIWNGAARFDPARGSARGWMYSVTRHLALNFLRDHRRESHDETEVPDVTEAFDDQADSGRIHHCLEQLEPARRTCIVHAYVDGYSHAEISHKLGTPLGTVKAWIKRSLTALRECMG</sequence>
<dbReference type="NCBIfam" id="TIGR02937">
    <property type="entry name" value="sigma70-ECF"/>
    <property type="match status" value="1"/>
</dbReference>
<keyword evidence="8" id="KW-1185">Reference proteome</keyword>
<evidence type="ECO:0000259" key="5">
    <source>
        <dbReference type="Pfam" id="PF04542"/>
    </source>
</evidence>
<evidence type="ECO:0000313" key="8">
    <source>
        <dbReference type="Proteomes" id="UP000772591"/>
    </source>
</evidence>
<dbReference type="Pfam" id="PF04542">
    <property type="entry name" value="Sigma70_r2"/>
    <property type="match status" value="1"/>
</dbReference>
<dbReference type="PANTHER" id="PTHR43133:SF62">
    <property type="entry name" value="RNA POLYMERASE SIGMA FACTOR SIGZ"/>
    <property type="match status" value="1"/>
</dbReference>
<dbReference type="InterPro" id="IPR036388">
    <property type="entry name" value="WH-like_DNA-bd_sf"/>
</dbReference>
<feature type="domain" description="RNA polymerase sigma factor 70 region 4 type 2" evidence="6">
    <location>
        <begin position="160"/>
        <end position="211"/>
    </location>
</feature>
<dbReference type="PANTHER" id="PTHR43133">
    <property type="entry name" value="RNA POLYMERASE ECF-TYPE SIGMA FACTO"/>
    <property type="match status" value="1"/>
</dbReference>
<evidence type="ECO:0000313" key="7">
    <source>
        <dbReference type="EMBL" id="MBN3965546.1"/>
    </source>
</evidence>
<evidence type="ECO:0000256" key="1">
    <source>
        <dbReference type="ARBA" id="ARBA00010641"/>
    </source>
</evidence>
<dbReference type="SUPFAM" id="SSF88946">
    <property type="entry name" value="Sigma2 domain of RNA polymerase sigma factors"/>
    <property type="match status" value="1"/>
</dbReference>
<keyword evidence="3" id="KW-0731">Sigma factor</keyword>
<dbReference type="InterPro" id="IPR014284">
    <property type="entry name" value="RNA_pol_sigma-70_dom"/>
</dbReference>
<name>A0ABS3AFD2_9PSED</name>
<evidence type="ECO:0000256" key="2">
    <source>
        <dbReference type="ARBA" id="ARBA00023015"/>
    </source>
</evidence>
<organism evidence="7 8">
    <name type="scientific">Pseudomonas gregormendelii</name>
    <dbReference type="NCBI Taxonomy" id="1628277"/>
    <lineage>
        <taxon>Bacteria</taxon>
        <taxon>Pseudomonadati</taxon>
        <taxon>Pseudomonadota</taxon>
        <taxon>Gammaproteobacteria</taxon>
        <taxon>Pseudomonadales</taxon>
        <taxon>Pseudomonadaceae</taxon>
        <taxon>Pseudomonas</taxon>
    </lineage>
</organism>
<keyword evidence="4" id="KW-0804">Transcription</keyword>
<dbReference type="InterPro" id="IPR039425">
    <property type="entry name" value="RNA_pol_sigma-70-like"/>
</dbReference>
<dbReference type="Pfam" id="PF08281">
    <property type="entry name" value="Sigma70_r4_2"/>
    <property type="match status" value="1"/>
</dbReference>
<comment type="similarity">
    <text evidence="1">Belongs to the sigma-70 factor family. ECF subfamily.</text>
</comment>
<dbReference type="NCBIfam" id="NF009189">
    <property type="entry name" value="PRK12537.1"/>
    <property type="match status" value="1"/>
</dbReference>
<dbReference type="InterPro" id="IPR013325">
    <property type="entry name" value="RNA_pol_sigma_r2"/>
</dbReference>
<feature type="domain" description="RNA polymerase sigma-70 region 2" evidence="5">
    <location>
        <begin position="69"/>
        <end position="137"/>
    </location>
</feature>